<organism evidence="1 2">
    <name type="scientific">Pluteus cervinus</name>
    <dbReference type="NCBI Taxonomy" id="181527"/>
    <lineage>
        <taxon>Eukaryota</taxon>
        <taxon>Fungi</taxon>
        <taxon>Dikarya</taxon>
        <taxon>Basidiomycota</taxon>
        <taxon>Agaricomycotina</taxon>
        <taxon>Agaricomycetes</taxon>
        <taxon>Agaricomycetidae</taxon>
        <taxon>Agaricales</taxon>
        <taxon>Pluteineae</taxon>
        <taxon>Pluteaceae</taxon>
        <taxon>Pluteus</taxon>
    </lineage>
</organism>
<name>A0ACD3ABD7_9AGAR</name>
<sequence>MKFATSFAVLALALGAYAQSSSADASDAVSSSAASAPASDASSSASAPAPDATSNSTVSSSIAASGSANVTGSHAPAPTNGTHPSNAFANAVGVEGVFAAVIAGAAAALL</sequence>
<evidence type="ECO:0000313" key="2">
    <source>
        <dbReference type="Proteomes" id="UP000308600"/>
    </source>
</evidence>
<dbReference type="Proteomes" id="UP000308600">
    <property type="component" value="Unassembled WGS sequence"/>
</dbReference>
<protein>
    <submittedName>
        <fullName evidence="1">Uncharacterized protein</fullName>
    </submittedName>
</protein>
<accession>A0ACD3ABD7</accession>
<evidence type="ECO:0000313" key="1">
    <source>
        <dbReference type="EMBL" id="TFK62968.1"/>
    </source>
</evidence>
<gene>
    <name evidence="1" type="ORF">BDN72DRAFT_902783</name>
</gene>
<dbReference type="EMBL" id="ML208547">
    <property type="protein sequence ID" value="TFK62968.1"/>
    <property type="molecule type" value="Genomic_DNA"/>
</dbReference>
<proteinExistence type="predicted"/>
<keyword evidence="2" id="KW-1185">Reference proteome</keyword>
<reference evidence="1 2" key="1">
    <citation type="journal article" date="2019" name="Nat. Ecol. Evol.">
        <title>Megaphylogeny resolves global patterns of mushroom evolution.</title>
        <authorList>
            <person name="Varga T."/>
            <person name="Krizsan K."/>
            <person name="Foldi C."/>
            <person name="Dima B."/>
            <person name="Sanchez-Garcia M."/>
            <person name="Sanchez-Ramirez S."/>
            <person name="Szollosi G.J."/>
            <person name="Szarkandi J.G."/>
            <person name="Papp V."/>
            <person name="Albert L."/>
            <person name="Andreopoulos W."/>
            <person name="Angelini C."/>
            <person name="Antonin V."/>
            <person name="Barry K.W."/>
            <person name="Bougher N.L."/>
            <person name="Buchanan P."/>
            <person name="Buyck B."/>
            <person name="Bense V."/>
            <person name="Catcheside P."/>
            <person name="Chovatia M."/>
            <person name="Cooper J."/>
            <person name="Damon W."/>
            <person name="Desjardin D."/>
            <person name="Finy P."/>
            <person name="Geml J."/>
            <person name="Haridas S."/>
            <person name="Hughes K."/>
            <person name="Justo A."/>
            <person name="Karasinski D."/>
            <person name="Kautmanova I."/>
            <person name="Kiss B."/>
            <person name="Kocsube S."/>
            <person name="Kotiranta H."/>
            <person name="LaButti K.M."/>
            <person name="Lechner B.E."/>
            <person name="Liimatainen K."/>
            <person name="Lipzen A."/>
            <person name="Lukacs Z."/>
            <person name="Mihaltcheva S."/>
            <person name="Morgado L.N."/>
            <person name="Niskanen T."/>
            <person name="Noordeloos M.E."/>
            <person name="Ohm R.A."/>
            <person name="Ortiz-Santana B."/>
            <person name="Ovrebo C."/>
            <person name="Racz N."/>
            <person name="Riley R."/>
            <person name="Savchenko A."/>
            <person name="Shiryaev A."/>
            <person name="Soop K."/>
            <person name="Spirin V."/>
            <person name="Szebenyi C."/>
            <person name="Tomsovsky M."/>
            <person name="Tulloss R.E."/>
            <person name="Uehling J."/>
            <person name="Grigoriev I.V."/>
            <person name="Vagvolgyi C."/>
            <person name="Papp T."/>
            <person name="Martin F.M."/>
            <person name="Miettinen O."/>
            <person name="Hibbett D.S."/>
            <person name="Nagy L.G."/>
        </authorList>
    </citation>
    <scope>NUCLEOTIDE SEQUENCE [LARGE SCALE GENOMIC DNA]</scope>
    <source>
        <strain evidence="1 2">NL-1719</strain>
    </source>
</reference>